<proteinExistence type="predicted"/>
<name>A0ABD1ZMB9_9MARC</name>
<evidence type="ECO:0000313" key="2">
    <source>
        <dbReference type="Proteomes" id="UP001605036"/>
    </source>
</evidence>
<gene>
    <name evidence="1" type="ORF">R1flu_020733</name>
</gene>
<reference evidence="1 2" key="1">
    <citation type="submission" date="2024-09" db="EMBL/GenBank/DDBJ databases">
        <title>Chromosome-scale assembly of Riccia fluitans.</title>
        <authorList>
            <person name="Paukszto L."/>
            <person name="Sawicki J."/>
            <person name="Karawczyk K."/>
            <person name="Piernik-Szablinska J."/>
            <person name="Szczecinska M."/>
            <person name="Mazdziarz M."/>
        </authorList>
    </citation>
    <scope>NUCLEOTIDE SEQUENCE [LARGE SCALE GENOMIC DNA]</scope>
    <source>
        <strain evidence="1">Rf_01</strain>
        <tissue evidence="1">Aerial parts of the thallus</tissue>
    </source>
</reference>
<dbReference type="Proteomes" id="UP001605036">
    <property type="component" value="Unassembled WGS sequence"/>
</dbReference>
<evidence type="ECO:0000313" key="1">
    <source>
        <dbReference type="EMBL" id="KAL2652605.1"/>
    </source>
</evidence>
<comment type="caution">
    <text evidence="1">The sequence shown here is derived from an EMBL/GenBank/DDBJ whole genome shotgun (WGS) entry which is preliminary data.</text>
</comment>
<dbReference type="EMBL" id="JBHFFA010000001">
    <property type="protein sequence ID" value="KAL2652605.1"/>
    <property type="molecule type" value="Genomic_DNA"/>
</dbReference>
<keyword evidence="2" id="KW-1185">Reference proteome</keyword>
<dbReference type="AlphaFoldDB" id="A0ABD1ZMB9"/>
<organism evidence="1 2">
    <name type="scientific">Riccia fluitans</name>
    <dbReference type="NCBI Taxonomy" id="41844"/>
    <lineage>
        <taxon>Eukaryota</taxon>
        <taxon>Viridiplantae</taxon>
        <taxon>Streptophyta</taxon>
        <taxon>Embryophyta</taxon>
        <taxon>Marchantiophyta</taxon>
        <taxon>Marchantiopsida</taxon>
        <taxon>Marchantiidae</taxon>
        <taxon>Marchantiales</taxon>
        <taxon>Ricciaceae</taxon>
        <taxon>Riccia</taxon>
    </lineage>
</organism>
<protein>
    <submittedName>
        <fullName evidence="1">Uncharacterized protein</fullName>
    </submittedName>
</protein>
<accession>A0ABD1ZMB9</accession>
<sequence>MATPLSVILSSDLGHHPNWAKYLLVLVKLLHDFVKVLLDSGAGSLLLFHLHLLVLLPVIRERLCRFPWPCAEEVSPAPSIIWPARTHGTAPSLPRSLSEKAS</sequence>